<accession>A0AAV0WSP7</accession>
<dbReference type="AlphaFoldDB" id="A0AAV0WSP7"/>
<sequence>MKDILSDTFNYINEIKMCDTILMNFFQSSLWKNKIEEHDKNQIVLPIFLFFDDYEVGNPLGSHSGIHKLGAVYLTVPCIPIHRQASLNNIFLTLLFHSSDRQKFGNNIIFRPLIDELNYLKETGIEINTAKFEGNIKFELGLIVGDNIGVHSITGFVESFSSNYPCRMCKIKKEDMRKQCYVDMTLQRSWEQYTSDVSEGDVTRIGIKEACVWHDVKSFKVLYQVGVDIMHDLLEGVCKYDMSFLIFYYDNDLKLFLEVINDRMVNFDYGPDKGSKPSVSNIENIRKHGIRQSASEMTTLVRYFGLLIGDFIPRNDPVWYLYILLRQILDLITSLSLQKGSCEFLQSLVAEHHNLYLKYSNLCLKPKYHLMLHYHTLLKKFEPLVFLWSIRFEAKHRISKISANTSSNRCNICKTLAIKHQLQLNDMFLKGTSSNAI</sequence>
<proteinExistence type="predicted"/>
<gene>
    <name evidence="1" type="ORF">MEUPH1_LOCUS14558</name>
</gene>
<evidence type="ECO:0000313" key="1">
    <source>
        <dbReference type="EMBL" id="CAI6359119.1"/>
    </source>
</evidence>
<evidence type="ECO:0000313" key="2">
    <source>
        <dbReference type="Proteomes" id="UP001160148"/>
    </source>
</evidence>
<dbReference type="PANTHER" id="PTHR31912:SF34">
    <property type="entry name" value="NOTOCHORD-RELATED PROTEIN"/>
    <property type="match status" value="1"/>
</dbReference>
<comment type="caution">
    <text evidence="1">The sequence shown here is derived from an EMBL/GenBank/DDBJ whole genome shotgun (WGS) entry which is preliminary data.</text>
</comment>
<name>A0AAV0WSP7_9HEMI</name>
<keyword evidence="2" id="KW-1185">Reference proteome</keyword>
<reference evidence="1 2" key="1">
    <citation type="submission" date="2023-01" db="EMBL/GenBank/DDBJ databases">
        <authorList>
            <person name="Whitehead M."/>
        </authorList>
    </citation>
    <scope>NUCLEOTIDE SEQUENCE [LARGE SCALE GENOMIC DNA]</scope>
</reference>
<protein>
    <submittedName>
        <fullName evidence="1">Uncharacterized protein</fullName>
    </submittedName>
</protein>
<dbReference type="PANTHER" id="PTHR31912">
    <property type="entry name" value="IP13529P"/>
    <property type="match status" value="1"/>
</dbReference>
<dbReference type="Proteomes" id="UP001160148">
    <property type="component" value="Unassembled WGS sequence"/>
</dbReference>
<organism evidence="1 2">
    <name type="scientific">Macrosiphum euphorbiae</name>
    <name type="common">potato aphid</name>
    <dbReference type="NCBI Taxonomy" id="13131"/>
    <lineage>
        <taxon>Eukaryota</taxon>
        <taxon>Metazoa</taxon>
        <taxon>Ecdysozoa</taxon>
        <taxon>Arthropoda</taxon>
        <taxon>Hexapoda</taxon>
        <taxon>Insecta</taxon>
        <taxon>Pterygota</taxon>
        <taxon>Neoptera</taxon>
        <taxon>Paraneoptera</taxon>
        <taxon>Hemiptera</taxon>
        <taxon>Sternorrhyncha</taxon>
        <taxon>Aphidomorpha</taxon>
        <taxon>Aphidoidea</taxon>
        <taxon>Aphididae</taxon>
        <taxon>Macrosiphini</taxon>
        <taxon>Macrosiphum</taxon>
    </lineage>
</organism>
<dbReference type="EMBL" id="CARXXK010000002">
    <property type="protein sequence ID" value="CAI6359119.1"/>
    <property type="molecule type" value="Genomic_DNA"/>
</dbReference>